<feature type="non-terminal residue" evidence="1">
    <location>
        <position position="139"/>
    </location>
</feature>
<sequence length="139" mass="16590">VINKTSRLNSGYWLFFLLLQWSYGADDTESWASIGFETKLPYSLNLEFEQELRLKDQLATFKQTFSEVSLSYPVFDGFKIQVPFRYITYKDEIKQRLSFAGSYKYSFKPVSLKHRTKYQRTYEKGEIPEELIRNKFSIM</sequence>
<dbReference type="EMBL" id="UINC01124476">
    <property type="protein sequence ID" value="SVD01643.1"/>
    <property type="molecule type" value="Genomic_DNA"/>
</dbReference>
<protein>
    <recommendedName>
        <fullName evidence="2">DUF2490 domain-containing protein</fullName>
    </recommendedName>
</protein>
<dbReference type="Pfam" id="PF10677">
    <property type="entry name" value="DUF2490"/>
    <property type="match status" value="1"/>
</dbReference>
<evidence type="ECO:0008006" key="2">
    <source>
        <dbReference type="Google" id="ProtNLM"/>
    </source>
</evidence>
<gene>
    <name evidence="1" type="ORF">METZ01_LOCUS354497</name>
</gene>
<reference evidence="1" key="1">
    <citation type="submission" date="2018-05" db="EMBL/GenBank/DDBJ databases">
        <authorList>
            <person name="Lanie J.A."/>
            <person name="Ng W.-L."/>
            <person name="Kazmierczak K.M."/>
            <person name="Andrzejewski T.M."/>
            <person name="Davidsen T.M."/>
            <person name="Wayne K.J."/>
            <person name="Tettelin H."/>
            <person name="Glass J.I."/>
            <person name="Rusch D."/>
            <person name="Podicherti R."/>
            <person name="Tsui H.-C.T."/>
            <person name="Winkler M.E."/>
        </authorList>
    </citation>
    <scope>NUCLEOTIDE SEQUENCE</scope>
</reference>
<proteinExistence type="predicted"/>
<organism evidence="1">
    <name type="scientific">marine metagenome</name>
    <dbReference type="NCBI Taxonomy" id="408172"/>
    <lineage>
        <taxon>unclassified sequences</taxon>
        <taxon>metagenomes</taxon>
        <taxon>ecological metagenomes</taxon>
    </lineage>
</organism>
<dbReference type="AlphaFoldDB" id="A0A382RVH8"/>
<feature type="non-terminal residue" evidence="1">
    <location>
        <position position="1"/>
    </location>
</feature>
<evidence type="ECO:0000313" key="1">
    <source>
        <dbReference type="EMBL" id="SVD01643.1"/>
    </source>
</evidence>
<dbReference type="InterPro" id="IPR019619">
    <property type="entry name" value="DUF2490"/>
</dbReference>
<name>A0A382RVH8_9ZZZZ</name>
<accession>A0A382RVH8</accession>